<dbReference type="EMBL" id="MKZQ01000025">
    <property type="protein sequence ID" value="PJN70724.1"/>
    <property type="molecule type" value="Genomic_DNA"/>
</dbReference>
<dbReference type="RefSeq" id="WP_070146043.1">
    <property type="nucleotide sequence ID" value="NZ_CP035967.1"/>
</dbReference>
<proteinExistence type="predicted"/>
<dbReference type="Proteomes" id="UP000236165">
    <property type="component" value="Unassembled WGS sequence"/>
</dbReference>
<keyword evidence="1" id="KW-1133">Transmembrane helix</keyword>
<dbReference type="Proteomes" id="UP000175706">
    <property type="component" value="Unassembled WGS sequence"/>
</dbReference>
<protein>
    <submittedName>
        <fullName evidence="2">Uncharacterized protein</fullName>
    </submittedName>
</protein>
<evidence type="ECO:0000313" key="5">
    <source>
        <dbReference type="Proteomes" id="UP000236165"/>
    </source>
</evidence>
<accession>A0A1E8AY46</accession>
<reference evidence="2 4" key="1">
    <citation type="submission" date="2016-05" db="EMBL/GenBank/DDBJ databases">
        <title>Bacillus thuringiensis and Bacillus weihenstephanensis as novel biocontrol agents of wilt causing Verticillium species.</title>
        <authorList>
            <person name="Hollensteiner J."/>
            <person name="Wemheuer F."/>
            <person name="Harting R."/>
            <person name="Kolarzyk A."/>
            <person name="Diaz-Valerio S."/>
            <person name="Poehlein A."/>
            <person name="Brzuszkiewicz E."/>
            <person name="Nesemann K."/>
            <person name="Braus-Stromeyer S."/>
            <person name="Braus G."/>
            <person name="Daniel R."/>
            <person name="Liesegang H."/>
        </authorList>
    </citation>
    <scope>NUCLEOTIDE SEQUENCE [LARGE SCALE GENOMIC DNA]</scope>
    <source>
        <strain evidence="2 4">GOE8</strain>
    </source>
</reference>
<comment type="caution">
    <text evidence="2">The sequence shown here is derived from an EMBL/GenBank/DDBJ whole genome shotgun (WGS) entry which is preliminary data.</text>
</comment>
<feature type="transmembrane region" description="Helical" evidence="1">
    <location>
        <begin position="43"/>
        <end position="65"/>
    </location>
</feature>
<evidence type="ECO:0000256" key="1">
    <source>
        <dbReference type="SAM" id="Phobius"/>
    </source>
</evidence>
<evidence type="ECO:0000313" key="2">
    <source>
        <dbReference type="EMBL" id="OFD69971.1"/>
    </source>
</evidence>
<evidence type="ECO:0000313" key="4">
    <source>
        <dbReference type="Proteomes" id="UP000175706"/>
    </source>
</evidence>
<dbReference type="AlphaFoldDB" id="A0A1E8AY46"/>
<reference evidence="3 5" key="2">
    <citation type="submission" date="2016-10" db="EMBL/GenBank/DDBJ databases">
        <title>Genome Sequence of Bacillus weihenstephanensis GM6LP.</title>
        <authorList>
            <person name="Poehlein A."/>
            <person name="Wemheuer F."/>
            <person name="Hollensteiner J."/>
            <person name="Wemheuer B."/>
        </authorList>
    </citation>
    <scope>NUCLEOTIDE SEQUENCE [LARGE SCALE GENOMIC DNA]</scope>
    <source>
        <strain evidence="3 5">GM6LP</strain>
    </source>
</reference>
<gene>
    <name evidence="3" type="ORF">BACWE_23790</name>
    <name evidence="2" type="ORF">BWGOE8_58520</name>
</gene>
<keyword evidence="1" id="KW-0472">Membrane</keyword>
<name>A0A1E8AY46_BACMY</name>
<evidence type="ECO:0000313" key="3">
    <source>
        <dbReference type="EMBL" id="PJN70724.1"/>
    </source>
</evidence>
<dbReference type="EMBL" id="LXLT01000115">
    <property type="protein sequence ID" value="OFD69971.1"/>
    <property type="molecule type" value="Genomic_DNA"/>
</dbReference>
<sequence length="88" mass="10678">MEDRKDEYNIRLLCGFLFNTSMWIMMHVILLEDYDEFPKTHEFIKAYIINPTAILGYVALTVLWVRHFIKKLKKNRETKNKKINLDKE</sequence>
<feature type="transmembrane region" description="Helical" evidence="1">
    <location>
        <begin position="12"/>
        <end position="31"/>
    </location>
</feature>
<keyword evidence="1" id="KW-0812">Transmembrane</keyword>
<organism evidence="2 4">
    <name type="scientific">Bacillus mycoides</name>
    <dbReference type="NCBI Taxonomy" id="1405"/>
    <lineage>
        <taxon>Bacteria</taxon>
        <taxon>Bacillati</taxon>
        <taxon>Bacillota</taxon>
        <taxon>Bacilli</taxon>
        <taxon>Bacillales</taxon>
        <taxon>Bacillaceae</taxon>
        <taxon>Bacillus</taxon>
        <taxon>Bacillus cereus group</taxon>
    </lineage>
</organism>